<keyword evidence="8 12" id="KW-0479">Metal-binding</keyword>
<dbReference type="GO" id="GO:0046654">
    <property type="term" value="P:tetrahydrofolate biosynthetic process"/>
    <property type="evidence" value="ECO:0007669"/>
    <property type="project" value="UniProtKB-UniPathway"/>
</dbReference>
<dbReference type="Gene3D" id="3.20.20.20">
    <property type="entry name" value="Dihydropteroate synthase-like"/>
    <property type="match status" value="1"/>
</dbReference>
<dbReference type="InterPro" id="IPR000489">
    <property type="entry name" value="Pterin-binding_dom"/>
</dbReference>
<comment type="catalytic activity">
    <reaction evidence="1">
        <text>(7,8-dihydropterin-6-yl)methyl diphosphate + 4-aminobenzoate = 7,8-dihydropteroate + diphosphate</text>
        <dbReference type="Rhea" id="RHEA:19949"/>
        <dbReference type="ChEBI" id="CHEBI:17836"/>
        <dbReference type="ChEBI" id="CHEBI:17839"/>
        <dbReference type="ChEBI" id="CHEBI:33019"/>
        <dbReference type="ChEBI" id="CHEBI:72950"/>
        <dbReference type="EC" id="2.5.1.15"/>
    </reaction>
</comment>
<dbReference type="AlphaFoldDB" id="A0A432XZE4"/>
<dbReference type="Pfam" id="PF00809">
    <property type="entry name" value="Pterin_bind"/>
    <property type="match status" value="1"/>
</dbReference>
<evidence type="ECO:0000313" key="15">
    <source>
        <dbReference type="Proteomes" id="UP000287198"/>
    </source>
</evidence>
<evidence type="ECO:0000256" key="6">
    <source>
        <dbReference type="ARBA" id="ARBA00016919"/>
    </source>
</evidence>
<gene>
    <name evidence="14" type="primary">folP</name>
    <name evidence="14" type="ORF">CWI69_01420</name>
</gene>
<evidence type="ECO:0000256" key="10">
    <source>
        <dbReference type="ARBA" id="ARBA00022909"/>
    </source>
</evidence>
<evidence type="ECO:0000256" key="2">
    <source>
        <dbReference type="ARBA" id="ARBA00001946"/>
    </source>
</evidence>
<dbReference type="FunFam" id="3.20.20.20:FF:000006">
    <property type="entry name" value="Dihydropteroate synthase"/>
    <property type="match status" value="1"/>
</dbReference>
<dbReference type="CDD" id="cd00739">
    <property type="entry name" value="DHPS"/>
    <property type="match status" value="1"/>
</dbReference>
<dbReference type="InterPro" id="IPR011005">
    <property type="entry name" value="Dihydropteroate_synth-like_sf"/>
</dbReference>
<dbReference type="PANTHER" id="PTHR20941">
    <property type="entry name" value="FOLATE SYNTHESIS PROTEINS"/>
    <property type="match status" value="1"/>
</dbReference>
<dbReference type="EC" id="2.5.1.15" evidence="5 12"/>
<evidence type="ECO:0000256" key="4">
    <source>
        <dbReference type="ARBA" id="ARBA00009503"/>
    </source>
</evidence>
<sequence>MTAGTAQPKVMGILNITPDSFSDGGRYDGLDRALRQAQQMVADGAEYLDVGGESTRPGAEAVGIQEELDRVMPVLNRLRAEFDVALSIDTCKTAVMAEALGQGVDLVNDIRALQDDGALALLAQHDADVCLMHMQGEPRTMQHEPRYDDVVIEVKSFLQERLRACEQAGIALERIYLDPGFGFGKSVRHNYQLLQRMQAFHELQQPLLIGLSRKSMLGHVTGREVPERLPASIAAATIAAMKGARIIRVHDVRETVDAMKVVAATLAGDFS</sequence>
<dbReference type="GO" id="GO:0046656">
    <property type="term" value="P:folic acid biosynthetic process"/>
    <property type="evidence" value="ECO:0007669"/>
    <property type="project" value="UniProtKB-KW"/>
</dbReference>
<evidence type="ECO:0000256" key="12">
    <source>
        <dbReference type="RuleBase" id="RU361205"/>
    </source>
</evidence>
<evidence type="ECO:0000256" key="5">
    <source>
        <dbReference type="ARBA" id="ARBA00012458"/>
    </source>
</evidence>
<dbReference type="NCBIfam" id="TIGR01496">
    <property type="entry name" value="DHPS"/>
    <property type="match status" value="1"/>
</dbReference>
<dbReference type="RefSeq" id="WP_126761220.1">
    <property type="nucleotide sequence ID" value="NZ_JBHLTZ010000004.1"/>
</dbReference>
<dbReference type="InterPro" id="IPR006390">
    <property type="entry name" value="DHP_synth_dom"/>
</dbReference>
<reference evidence="15" key="1">
    <citation type="journal article" date="2018" name="Front. Microbiol.">
        <title>Genome-Based Analysis Reveals the Taxonomy and Diversity of the Family Idiomarinaceae.</title>
        <authorList>
            <person name="Liu Y."/>
            <person name="Lai Q."/>
            <person name="Shao Z."/>
        </authorList>
    </citation>
    <scope>NUCLEOTIDE SEQUENCE [LARGE SCALE GENOMIC DNA]</scope>
    <source>
        <strain evidence="15">BH195</strain>
    </source>
</reference>
<dbReference type="PROSITE" id="PS00792">
    <property type="entry name" value="DHPS_1"/>
    <property type="match status" value="1"/>
</dbReference>
<proteinExistence type="inferred from homology"/>
<keyword evidence="15" id="KW-1185">Reference proteome</keyword>
<dbReference type="OrthoDB" id="9811744at2"/>
<evidence type="ECO:0000313" key="14">
    <source>
        <dbReference type="EMBL" id="RUO54118.1"/>
    </source>
</evidence>
<evidence type="ECO:0000256" key="7">
    <source>
        <dbReference type="ARBA" id="ARBA00022679"/>
    </source>
</evidence>
<dbReference type="GO" id="GO:0005829">
    <property type="term" value="C:cytosol"/>
    <property type="evidence" value="ECO:0007669"/>
    <property type="project" value="TreeGrafter"/>
</dbReference>
<dbReference type="GO" id="GO:0046872">
    <property type="term" value="F:metal ion binding"/>
    <property type="evidence" value="ECO:0007669"/>
    <property type="project" value="UniProtKB-KW"/>
</dbReference>
<protein>
    <recommendedName>
        <fullName evidence="6 12">Dihydropteroate synthase</fullName>
        <shortName evidence="12">DHPS</shortName>
        <ecNumber evidence="5 12">2.5.1.15</ecNumber>
    </recommendedName>
    <alternativeName>
        <fullName evidence="11 12">Dihydropteroate pyrophosphorylase</fullName>
    </alternativeName>
</protein>
<dbReference type="UniPathway" id="UPA00077">
    <property type="reaction ID" value="UER00156"/>
</dbReference>
<dbReference type="PANTHER" id="PTHR20941:SF1">
    <property type="entry name" value="FOLIC ACID SYNTHESIS PROTEIN FOL1"/>
    <property type="match status" value="1"/>
</dbReference>
<name>A0A432XZE4_9GAMM</name>
<evidence type="ECO:0000256" key="11">
    <source>
        <dbReference type="ARBA" id="ARBA00030193"/>
    </source>
</evidence>
<dbReference type="GO" id="GO:0004156">
    <property type="term" value="F:dihydropteroate synthase activity"/>
    <property type="evidence" value="ECO:0007669"/>
    <property type="project" value="UniProtKB-EC"/>
</dbReference>
<keyword evidence="9 12" id="KW-0460">Magnesium</keyword>
<dbReference type="SUPFAM" id="SSF51717">
    <property type="entry name" value="Dihydropteroate synthetase-like"/>
    <property type="match status" value="1"/>
</dbReference>
<comment type="similarity">
    <text evidence="4 12">Belongs to the DHPS family.</text>
</comment>
<dbReference type="InterPro" id="IPR045031">
    <property type="entry name" value="DHP_synth-like"/>
</dbReference>
<comment type="pathway">
    <text evidence="3 12">Cofactor biosynthesis; tetrahydrofolate biosynthesis; 7,8-dihydrofolate from 2-amino-4-hydroxy-6-hydroxymethyl-7,8-dihydropteridine diphosphate and 4-aminobenzoate: step 1/2.</text>
</comment>
<comment type="caution">
    <text evidence="14">The sequence shown here is derived from an EMBL/GenBank/DDBJ whole genome shotgun (WGS) entry which is preliminary data.</text>
</comment>
<dbReference type="PROSITE" id="PS50972">
    <property type="entry name" value="PTERIN_BINDING"/>
    <property type="match status" value="1"/>
</dbReference>
<comment type="function">
    <text evidence="12">Catalyzes the condensation of para-aminobenzoate (pABA) with 6-hydroxymethyl-7,8-dihydropterin diphosphate (DHPt-PP) to form 7,8-dihydropteroate (H2Pte), the immediate precursor of folate derivatives.</text>
</comment>
<feature type="domain" description="Pterin-binding" evidence="13">
    <location>
        <begin position="8"/>
        <end position="260"/>
    </location>
</feature>
<keyword evidence="10 12" id="KW-0289">Folate biosynthesis</keyword>
<comment type="cofactor">
    <cofactor evidence="2 12">
        <name>Mg(2+)</name>
        <dbReference type="ChEBI" id="CHEBI:18420"/>
    </cofactor>
</comment>
<dbReference type="Proteomes" id="UP000287198">
    <property type="component" value="Unassembled WGS sequence"/>
</dbReference>
<accession>A0A432XZE4</accession>
<dbReference type="EMBL" id="PIPW01000001">
    <property type="protein sequence ID" value="RUO54118.1"/>
    <property type="molecule type" value="Genomic_DNA"/>
</dbReference>
<organism evidence="14 15">
    <name type="scientific">Pseudidiomarina halophila</name>
    <dbReference type="NCBI Taxonomy" id="1449799"/>
    <lineage>
        <taxon>Bacteria</taxon>
        <taxon>Pseudomonadati</taxon>
        <taxon>Pseudomonadota</taxon>
        <taxon>Gammaproteobacteria</taxon>
        <taxon>Alteromonadales</taxon>
        <taxon>Idiomarinaceae</taxon>
        <taxon>Pseudidiomarina</taxon>
    </lineage>
</organism>
<keyword evidence="7 12" id="KW-0808">Transferase</keyword>
<evidence type="ECO:0000256" key="1">
    <source>
        <dbReference type="ARBA" id="ARBA00000012"/>
    </source>
</evidence>
<evidence type="ECO:0000256" key="3">
    <source>
        <dbReference type="ARBA" id="ARBA00004763"/>
    </source>
</evidence>
<evidence type="ECO:0000259" key="13">
    <source>
        <dbReference type="PROSITE" id="PS50972"/>
    </source>
</evidence>
<evidence type="ECO:0000256" key="8">
    <source>
        <dbReference type="ARBA" id="ARBA00022723"/>
    </source>
</evidence>
<evidence type="ECO:0000256" key="9">
    <source>
        <dbReference type="ARBA" id="ARBA00022842"/>
    </source>
</evidence>